<dbReference type="Pfam" id="PF06813">
    <property type="entry name" value="Nodulin-like"/>
    <property type="match status" value="1"/>
</dbReference>
<proteinExistence type="predicted"/>
<evidence type="ECO:0000313" key="8">
    <source>
        <dbReference type="Proteomes" id="UP000515151"/>
    </source>
</evidence>
<feature type="transmembrane region" description="Helical" evidence="5">
    <location>
        <begin position="101"/>
        <end position="125"/>
    </location>
</feature>
<dbReference type="Gene3D" id="1.20.1250.20">
    <property type="entry name" value="MFS general substrate transporter like domains"/>
    <property type="match status" value="1"/>
</dbReference>
<dbReference type="InterPro" id="IPR010658">
    <property type="entry name" value="Nodulin-like"/>
</dbReference>
<name>A0A6P8DN57_PUNGR</name>
<feature type="transmembrane region" description="Helical" evidence="5">
    <location>
        <begin position="534"/>
        <end position="553"/>
    </location>
</feature>
<keyword evidence="8" id="KW-1185">Reference proteome</keyword>
<keyword evidence="2 5" id="KW-0812">Transmembrane</keyword>
<dbReference type="InterPro" id="IPR036259">
    <property type="entry name" value="MFS_trans_sf"/>
</dbReference>
<evidence type="ECO:0000256" key="2">
    <source>
        <dbReference type="ARBA" id="ARBA00022692"/>
    </source>
</evidence>
<dbReference type="PANTHER" id="PTHR21576:SF134">
    <property type="entry name" value="NODULIN-LIKE DOMAIN-CONTAINING PROTEIN"/>
    <property type="match status" value="1"/>
</dbReference>
<feature type="transmembrane region" description="Helical" evidence="5">
    <location>
        <begin position="414"/>
        <end position="437"/>
    </location>
</feature>
<sequence>MAGQSRKWMIVVATTWIQAFTGTNFDFSSYSSDLKSVLGISQVQLNYLSVASDMGKAFGWCSGVSLMYFPLWAVMFMAAALGLLAYGLQWLVIQRVIAVPYFLMFVLCLLAGCSICWFNTVCFVLCLRNFSVNRALALSLTISFNGLTAALYNLIVSAINSSNDALYLLLNALVPLFTSSIALIPVLRQPPPQQLSPDTIRQDSRIFLCLNVIAVGTGLYVLLINHLSGNLFRGRLFLGGAIFLLVLPLGLPGIVYARKWTRQLIGASRLCLKLNWSSFNLVDPDDLQLQKELLGREETNSNRLPMNENSGRTRLSSRWHIEGCCAIMEKDALTVLGEEHPARLLLRRLDFWLYYLAYLCGGTIGLVYSNNIGQISQSLGFGEQTSAIVTLYSSCSFFGRLFSAAPDFLRNKVYFARTGWFAIALIPTPIAFCLLSASGSISALRAGTALIGLSSGFTFSAAVSITSELFGPNSAGVNHNILITNIPIGSLLYGLLAALVYDQNADQSSGRTQIMSLFSDSMVCMGRKCYFQSFIWWGCISMVGLLCSVLLFLRTKPAYDQFEGNRIRTESS</sequence>
<feature type="transmembrane region" description="Helical" evidence="5">
    <location>
        <begin position="66"/>
        <end position="89"/>
    </location>
</feature>
<dbReference type="RefSeq" id="XP_031393258.1">
    <property type="nucleotide sequence ID" value="XM_031537398.1"/>
</dbReference>
<dbReference type="SUPFAM" id="SSF103473">
    <property type="entry name" value="MFS general substrate transporter"/>
    <property type="match status" value="2"/>
</dbReference>
<feature type="transmembrane region" description="Helical" evidence="5">
    <location>
        <begin position="482"/>
        <end position="501"/>
    </location>
</feature>
<dbReference type="InterPro" id="IPR056555">
    <property type="entry name" value="NFD4_C"/>
</dbReference>
<evidence type="ECO:0000256" key="5">
    <source>
        <dbReference type="SAM" id="Phobius"/>
    </source>
</evidence>
<gene>
    <name evidence="9" type="primary">LOC116204992</name>
</gene>
<dbReference type="Pfam" id="PF23262">
    <property type="entry name" value="NFD4_C"/>
    <property type="match status" value="1"/>
</dbReference>
<feature type="transmembrane region" description="Helical" evidence="5">
    <location>
        <begin position="351"/>
        <end position="369"/>
    </location>
</feature>
<evidence type="ECO:0000256" key="4">
    <source>
        <dbReference type="ARBA" id="ARBA00023136"/>
    </source>
</evidence>
<dbReference type="GO" id="GO:0016020">
    <property type="term" value="C:membrane"/>
    <property type="evidence" value="ECO:0007669"/>
    <property type="project" value="UniProtKB-SubCell"/>
</dbReference>
<dbReference type="GeneID" id="116204992"/>
<dbReference type="AlphaFoldDB" id="A0A6P8DN57"/>
<keyword evidence="3 5" id="KW-1133">Transmembrane helix</keyword>
<evidence type="ECO:0000256" key="1">
    <source>
        <dbReference type="ARBA" id="ARBA00004141"/>
    </source>
</evidence>
<feature type="domain" description="Nodulin-like" evidence="6">
    <location>
        <begin position="7"/>
        <end position="252"/>
    </location>
</feature>
<accession>A0A6P8DN57</accession>
<comment type="subcellular location">
    <subcellularLocation>
        <location evidence="1">Membrane</location>
        <topology evidence="1">Multi-pass membrane protein</topology>
    </subcellularLocation>
</comment>
<evidence type="ECO:0000259" key="6">
    <source>
        <dbReference type="Pfam" id="PF06813"/>
    </source>
</evidence>
<feature type="transmembrane region" description="Helical" evidence="5">
    <location>
        <begin position="449"/>
        <end position="470"/>
    </location>
</feature>
<protein>
    <submittedName>
        <fullName evidence="9">Protein NUCLEAR FUSION DEFECTIVE 4-like</fullName>
    </submittedName>
</protein>
<dbReference type="OrthoDB" id="410267at2759"/>
<feature type="transmembrane region" description="Helical" evidence="5">
    <location>
        <begin position="165"/>
        <end position="186"/>
    </location>
</feature>
<feature type="domain" description="NFD4 C-terminal" evidence="7">
    <location>
        <begin position="338"/>
        <end position="556"/>
    </location>
</feature>
<feature type="transmembrane region" description="Helical" evidence="5">
    <location>
        <begin position="137"/>
        <end position="159"/>
    </location>
</feature>
<dbReference type="PANTHER" id="PTHR21576">
    <property type="entry name" value="UNCHARACTERIZED NODULIN-LIKE PROTEIN"/>
    <property type="match status" value="1"/>
</dbReference>
<reference evidence="8" key="1">
    <citation type="journal article" date="2020" name="Plant Biotechnol. J.">
        <title>The pomegranate (Punica granatum L.) draft genome dissects genetic divergence between soft- and hard-seeded cultivars.</title>
        <authorList>
            <person name="Luo X."/>
            <person name="Li H."/>
            <person name="Wu Z."/>
            <person name="Yao W."/>
            <person name="Zhao P."/>
            <person name="Cao D."/>
            <person name="Yu H."/>
            <person name="Li K."/>
            <person name="Poudel K."/>
            <person name="Zhao D."/>
            <person name="Zhang F."/>
            <person name="Xia X."/>
            <person name="Chen L."/>
            <person name="Wang Q."/>
            <person name="Jing D."/>
            <person name="Cao S."/>
        </authorList>
    </citation>
    <scope>NUCLEOTIDE SEQUENCE [LARGE SCALE GENOMIC DNA]</scope>
    <source>
        <strain evidence="8">cv. Tunisia</strain>
    </source>
</reference>
<organism evidence="8 9">
    <name type="scientific">Punica granatum</name>
    <name type="common">Pomegranate</name>
    <dbReference type="NCBI Taxonomy" id="22663"/>
    <lineage>
        <taxon>Eukaryota</taxon>
        <taxon>Viridiplantae</taxon>
        <taxon>Streptophyta</taxon>
        <taxon>Embryophyta</taxon>
        <taxon>Tracheophyta</taxon>
        <taxon>Spermatophyta</taxon>
        <taxon>Magnoliopsida</taxon>
        <taxon>eudicotyledons</taxon>
        <taxon>Gunneridae</taxon>
        <taxon>Pentapetalae</taxon>
        <taxon>rosids</taxon>
        <taxon>malvids</taxon>
        <taxon>Myrtales</taxon>
        <taxon>Lythraceae</taxon>
        <taxon>Punica</taxon>
    </lineage>
</organism>
<dbReference type="Proteomes" id="UP000515151">
    <property type="component" value="Chromosome 4"/>
</dbReference>
<evidence type="ECO:0000313" key="9">
    <source>
        <dbReference type="RefSeq" id="XP_031393258.1"/>
    </source>
</evidence>
<keyword evidence="4 5" id="KW-0472">Membrane</keyword>
<feature type="transmembrane region" description="Helical" evidence="5">
    <location>
        <begin position="206"/>
        <end position="224"/>
    </location>
</feature>
<reference evidence="9" key="2">
    <citation type="submission" date="2025-08" db="UniProtKB">
        <authorList>
            <consortium name="RefSeq"/>
        </authorList>
    </citation>
    <scope>IDENTIFICATION</scope>
    <source>
        <tissue evidence="9">Leaf</tissue>
    </source>
</reference>
<evidence type="ECO:0000259" key="7">
    <source>
        <dbReference type="Pfam" id="PF23262"/>
    </source>
</evidence>
<feature type="transmembrane region" description="Helical" evidence="5">
    <location>
        <begin position="236"/>
        <end position="257"/>
    </location>
</feature>
<evidence type="ECO:0000256" key="3">
    <source>
        <dbReference type="ARBA" id="ARBA00022989"/>
    </source>
</evidence>